<evidence type="ECO:0000256" key="5">
    <source>
        <dbReference type="HAMAP-Rule" id="MF_00374"/>
    </source>
</evidence>
<evidence type="ECO:0000256" key="1">
    <source>
        <dbReference type="ARBA" id="ARBA00009254"/>
    </source>
</evidence>
<keyword evidence="7" id="KW-1185">Reference proteome</keyword>
<name>A0ABT3Q497_9PROT</name>
<proteinExistence type="inferred from homology"/>
<dbReference type="RefSeq" id="WP_166118779.1">
    <property type="nucleotide sequence ID" value="NZ_JAPIUX010000001.1"/>
</dbReference>
<dbReference type="CDD" id="cd00427">
    <property type="entry name" value="Ribosomal_L29_HIP"/>
    <property type="match status" value="1"/>
</dbReference>
<dbReference type="EMBL" id="JAPIUX010000001">
    <property type="protein sequence ID" value="MCX2560097.1"/>
    <property type="molecule type" value="Genomic_DNA"/>
</dbReference>
<evidence type="ECO:0000256" key="2">
    <source>
        <dbReference type="ARBA" id="ARBA00022980"/>
    </source>
</evidence>
<dbReference type="InterPro" id="IPR050063">
    <property type="entry name" value="Ribosomal_protein_uL29"/>
</dbReference>
<keyword evidence="3 5" id="KW-0687">Ribonucleoprotein</keyword>
<evidence type="ECO:0000313" key="7">
    <source>
        <dbReference type="Proteomes" id="UP001526446"/>
    </source>
</evidence>
<reference evidence="6 7" key="1">
    <citation type="submission" date="2022-11" db="EMBL/GenBank/DDBJ databases">
        <title>Genome sequencing of Acetobacter type strain.</title>
        <authorList>
            <person name="Heo J."/>
            <person name="Lee D."/>
            <person name="Han B.-H."/>
            <person name="Hong S.-B."/>
            <person name="Kwon S.-W."/>
        </authorList>
    </citation>
    <scope>NUCLEOTIDE SEQUENCE [LARGE SCALE GENOMIC DNA]</scope>
    <source>
        <strain evidence="6 7">KACC 21251</strain>
    </source>
</reference>
<comment type="similarity">
    <text evidence="1 5">Belongs to the universal ribosomal protein uL29 family.</text>
</comment>
<organism evidence="6 7">
    <name type="scientific">Acetobacter farinalis</name>
    <dbReference type="NCBI Taxonomy" id="1260984"/>
    <lineage>
        <taxon>Bacteria</taxon>
        <taxon>Pseudomonadati</taxon>
        <taxon>Pseudomonadota</taxon>
        <taxon>Alphaproteobacteria</taxon>
        <taxon>Acetobacterales</taxon>
        <taxon>Acetobacteraceae</taxon>
        <taxon>Acetobacter</taxon>
    </lineage>
</organism>
<dbReference type="Gene3D" id="1.10.287.310">
    <property type="match status" value="1"/>
</dbReference>
<keyword evidence="2 5" id="KW-0689">Ribosomal protein</keyword>
<dbReference type="InterPro" id="IPR036049">
    <property type="entry name" value="Ribosomal_uL29_sf"/>
</dbReference>
<gene>
    <name evidence="5 6" type="primary">rpmC</name>
    <name evidence="6" type="ORF">OQ252_01590</name>
</gene>
<dbReference type="PANTHER" id="PTHR10916">
    <property type="entry name" value="60S RIBOSOMAL PROTEIN L35/50S RIBOSOMAL PROTEIN L29"/>
    <property type="match status" value="1"/>
</dbReference>
<dbReference type="SUPFAM" id="SSF46561">
    <property type="entry name" value="Ribosomal protein L29 (L29p)"/>
    <property type="match status" value="1"/>
</dbReference>
<dbReference type="GO" id="GO:0005840">
    <property type="term" value="C:ribosome"/>
    <property type="evidence" value="ECO:0007669"/>
    <property type="project" value="UniProtKB-KW"/>
</dbReference>
<protein>
    <recommendedName>
        <fullName evidence="4 5">Large ribosomal subunit protein uL29</fullName>
    </recommendedName>
</protein>
<accession>A0ABT3Q497</accession>
<evidence type="ECO:0000313" key="6">
    <source>
        <dbReference type="EMBL" id="MCX2560097.1"/>
    </source>
</evidence>
<sequence>MAKATKPADLRAKTADELNTLLLELKREQLNLRFQKATGQNEGQSRIRVVRREIARIKTIAAQNTEKSAAGAKTSAAIS</sequence>
<dbReference type="HAMAP" id="MF_00374">
    <property type="entry name" value="Ribosomal_uL29"/>
    <property type="match status" value="1"/>
</dbReference>
<dbReference type="Pfam" id="PF00831">
    <property type="entry name" value="Ribosomal_L29"/>
    <property type="match status" value="1"/>
</dbReference>
<evidence type="ECO:0000256" key="3">
    <source>
        <dbReference type="ARBA" id="ARBA00023274"/>
    </source>
</evidence>
<dbReference type="InterPro" id="IPR001854">
    <property type="entry name" value="Ribosomal_uL29"/>
</dbReference>
<dbReference type="Proteomes" id="UP001526446">
    <property type="component" value="Unassembled WGS sequence"/>
</dbReference>
<evidence type="ECO:0000256" key="4">
    <source>
        <dbReference type="ARBA" id="ARBA00035204"/>
    </source>
</evidence>
<comment type="caution">
    <text evidence="6">The sequence shown here is derived from an EMBL/GenBank/DDBJ whole genome shotgun (WGS) entry which is preliminary data.</text>
</comment>
<dbReference type="PANTHER" id="PTHR10916:SF0">
    <property type="entry name" value="LARGE RIBOSOMAL SUBUNIT PROTEIN UL29C"/>
    <property type="match status" value="1"/>
</dbReference>
<dbReference type="NCBIfam" id="TIGR00012">
    <property type="entry name" value="L29"/>
    <property type="match status" value="1"/>
</dbReference>